<reference evidence="3 4" key="1">
    <citation type="submission" date="2019-04" db="EMBL/GenBank/DDBJ databases">
        <title>An improved genome assembly and genetic linkage map for asparagus bean, Vigna unguiculata ssp. sesquipedialis.</title>
        <authorList>
            <person name="Xia Q."/>
            <person name="Zhang R."/>
            <person name="Dong Y."/>
        </authorList>
    </citation>
    <scope>NUCLEOTIDE SEQUENCE [LARGE SCALE GENOMIC DNA]</scope>
    <source>
        <tissue evidence="3">Leaf</tissue>
    </source>
</reference>
<evidence type="ECO:0000256" key="1">
    <source>
        <dbReference type="SAM" id="Coils"/>
    </source>
</evidence>
<dbReference type="Gramene" id="Vigun05g269800.2.v1.2">
    <property type="protein sequence ID" value="Vigun05g269800.2.v1.2.CDS.1"/>
    <property type="gene ID" value="Vigun05g269800.v1.2"/>
</dbReference>
<evidence type="ECO:0000259" key="2">
    <source>
        <dbReference type="Pfam" id="PF25026"/>
    </source>
</evidence>
<organism evidence="3 4">
    <name type="scientific">Vigna unguiculata</name>
    <name type="common">Cowpea</name>
    <dbReference type="NCBI Taxonomy" id="3917"/>
    <lineage>
        <taxon>Eukaryota</taxon>
        <taxon>Viridiplantae</taxon>
        <taxon>Streptophyta</taxon>
        <taxon>Embryophyta</taxon>
        <taxon>Tracheophyta</taxon>
        <taxon>Spermatophyta</taxon>
        <taxon>Magnoliopsida</taxon>
        <taxon>eudicotyledons</taxon>
        <taxon>Gunneridae</taxon>
        <taxon>Pentapetalae</taxon>
        <taxon>rosids</taxon>
        <taxon>fabids</taxon>
        <taxon>Fabales</taxon>
        <taxon>Fabaceae</taxon>
        <taxon>Papilionoideae</taxon>
        <taxon>50 kb inversion clade</taxon>
        <taxon>NPAAA clade</taxon>
        <taxon>indigoferoid/millettioid clade</taxon>
        <taxon>Phaseoleae</taxon>
        <taxon>Vigna</taxon>
    </lineage>
</organism>
<dbReference type="AlphaFoldDB" id="A0A4D6N764"/>
<keyword evidence="4" id="KW-1185">Reference proteome</keyword>
<keyword evidence="1" id="KW-0175">Coiled coil</keyword>
<name>A0A4D6N764_VIGUN</name>
<evidence type="ECO:0000313" key="4">
    <source>
        <dbReference type="Proteomes" id="UP000501690"/>
    </source>
</evidence>
<dbReference type="EMBL" id="CP039354">
    <property type="protein sequence ID" value="QCE09108.1"/>
    <property type="molecule type" value="Genomic_DNA"/>
</dbReference>
<proteinExistence type="predicted"/>
<feature type="coiled-coil region" evidence="1">
    <location>
        <begin position="41"/>
        <end position="103"/>
    </location>
</feature>
<accession>A0A4D6N764</accession>
<sequence length="110" mass="12550">MSGGEPPILLPPPAFSIEAALGQAEQLIPALRHMEGLIPYVRQLLAEKEQLRQRVMELEMENNHIRPRVQELETENDHRQHDLDNAVEQLNNAMQAALNYKNSARDGRSF</sequence>
<dbReference type="Gramene" id="Vigun05g269800.1.v1.2">
    <property type="protein sequence ID" value="Vigun05g269800.1.v1.2.CDS.1"/>
    <property type="gene ID" value="Vigun05g269800.v1.2"/>
</dbReference>
<dbReference type="Gene3D" id="1.20.5.1000">
    <property type="entry name" value="arf6 gtpase in complex with a specific effector, jip4"/>
    <property type="match status" value="1"/>
</dbReference>
<dbReference type="Proteomes" id="UP000501690">
    <property type="component" value="Linkage Group LG10"/>
</dbReference>
<dbReference type="InterPro" id="IPR056998">
    <property type="entry name" value="Asd-4/GZF3_helical"/>
</dbReference>
<protein>
    <recommendedName>
        <fullName evidence="2">Asd-4/GZF3-like helical region domain-containing protein</fullName>
    </recommendedName>
</protein>
<gene>
    <name evidence="3" type="ORF">DEO72_LG10g327</name>
</gene>
<dbReference type="Pfam" id="PF25026">
    <property type="entry name" value="Asd-4"/>
    <property type="match status" value="1"/>
</dbReference>
<evidence type="ECO:0000313" key="3">
    <source>
        <dbReference type="EMBL" id="QCE09108.1"/>
    </source>
</evidence>
<feature type="domain" description="Asd-4/GZF3-like helical region" evidence="2">
    <location>
        <begin position="42"/>
        <end position="99"/>
    </location>
</feature>